<evidence type="ECO:0000313" key="23">
    <source>
        <dbReference type="Proteomes" id="UP001140206"/>
    </source>
</evidence>
<evidence type="ECO:0000256" key="19">
    <source>
        <dbReference type="SAM" id="Phobius"/>
    </source>
</evidence>
<dbReference type="PANTHER" id="PTHR34590">
    <property type="entry name" value="OS03G0124300 PROTEIN-RELATED"/>
    <property type="match status" value="1"/>
</dbReference>
<dbReference type="Gene3D" id="2.60.120.430">
    <property type="entry name" value="Galactose-binding lectin"/>
    <property type="match status" value="2"/>
</dbReference>
<dbReference type="PROSITE" id="PS00108">
    <property type="entry name" value="PROTEIN_KINASE_ST"/>
    <property type="match status" value="1"/>
</dbReference>
<dbReference type="Proteomes" id="UP001140206">
    <property type="component" value="Chromosome 3"/>
</dbReference>
<dbReference type="InterPro" id="IPR011009">
    <property type="entry name" value="Kinase-like_dom_sf"/>
</dbReference>
<evidence type="ECO:0000256" key="6">
    <source>
        <dbReference type="ARBA" id="ARBA00022692"/>
    </source>
</evidence>
<keyword evidence="11 19" id="KW-1133">Transmembrane helix</keyword>
<dbReference type="CDD" id="cd14066">
    <property type="entry name" value="STKc_IRAK"/>
    <property type="match status" value="1"/>
</dbReference>
<evidence type="ECO:0000256" key="10">
    <source>
        <dbReference type="ARBA" id="ARBA00022840"/>
    </source>
</evidence>
<reference evidence="22" key="1">
    <citation type="submission" date="2022-08" db="EMBL/GenBank/DDBJ databases">
        <authorList>
            <person name="Marques A."/>
        </authorList>
    </citation>
    <scope>NUCLEOTIDE SEQUENCE</scope>
    <source>
        <strain evidence="22">RhyPub2mFocal</strain>
        <tissue evidence="22">Leaves</tissue>
    </source>
</reference>
<dbReference type="AlphaFoldDB" id="A0AAV8EK21"/>
<name>A0AAV8EK21_9POAL</name>
<dbReference type="GO" id="GO:0005886">
    <property type="term" value="C:plasma membrane"/>
    <property type="evidence" value="ECO:0007669"/>
    <property type="project" value="UniProtKB-SubCell"/>
</dbReference>
<evidence type="ECO:0000256" key="14">
    <source>
        <dbReference type="ARBA" id="ARBA00023279"/>
    </source>
</evidence>
<evidence type="ECO:0000256" key="5">
    <source>
        <dbReference type="ARBA" id="ARBA00022679"/>
    </source>
</evidence>
<keyword evidence="23" id="KW-1185">Reference proteome</keyword>
<feature type="compositionally biased region" description="Low complexity" evidence="18">
    <location>
        <begin position="860"/>
        <end position="873"/>
    </location>
</feature>
<protein>
    <recommendedName>
        <fullName evidence="2">non-specific serine/threonine protein kinase</fullName>
        <ecNumber evidence="2">2.7.11.1</ecNumber>
    </recommendedName>
</protein>
<comment type="catalytic activity">
    <reaction evidence="15">
        <text>L-threonyl-[protein] + ATP = O-phospho-L-threonyl-[protein] + ADP + H(+)</text>
        <dbReference type="Rhea" id="RHEA:46608"/>
        <dbReference type="Rhea" id="RHEA-COMP:11060"/>
        <dbReference type="Rhea" id="RHEA-COMP:11605"/>
        <dbReference type="ChEBI" id="CHEBI:15378"/>
        <dbReference type="ChEBI" id="CHEBI:30013"/>
        <dbReference type="ChEBI" id="CHEBI:30616"/>
        <dbReference type="ChEBI" id="CHEBI:61977"/>
        <dbReference type="ChEBI" id="CHEBI:456216"/>
        <dbReference type="EC" id="2.7.11.1"/>
    </reaction>
</comment>
<evidence type="ECO:0000256" key="2">
    <source>
        <dbReference type="ARBA" id="ARBA00012513"/>
    </source>
</evidence>
<feature type="signal peptide" evidence="20">
    <location>
        <begin position="1"/>
        <end position="26"/>
    </location>
</feature>
<dbReference type="InterPro" id="IPR017441">
    <property type="entry name" value="Protein_kinase_ATP_BS"/>
</dbReference>
<gene>
    <name evidence="22" type="ORF">LUZ62_063414</name>
</gene>
<evidence type="ECO:0000256" key="11">
    <source>
        <dbReference type="ARBA" id="ARBA00022989"/>
    </source>
</evidence>
<evidence type="ECO:0000259" key="21">
    <source>
        <dbReference type="PROSITE" id="PS50011"/>
    </source>
</evidence>
<keyword evidence="5" id="KW-0808">Transferase</keyword>
<dbReference type="Gene3D" id="3.30.200.20">
    <property type="entry name" value="Phosphorylase Kinase, domain 1"/>
    <property type="match status" value="1"/>
</dbReference>
<evidence type="ECO:0000256" key="1">
    <source>
        <dbReference type="ARBA" id="ARBA00004251"/>
    </source>
</evidence>
<dbReference type="GO" id="GO:0005524">
    <property type="term" value="F:ATP binding"/>
    <property type="evidence" value="ECO:0007669"/>
    <property type="project" value="UniProtKB-UniRule"/>
</dbReference>
<keyword evidence="14" id="KW-0278">Fertilization</keyword>
<feature type="domain" description="Protein kinase" evidence="21">
    <location>
        <begin position="547"/>
        <end position="821"/>
    </location>
</feature>
<keyword evidence="13" id="KW-0325">Glycoprotein</keyword>
<proteinExistence type="predicted"/>
<feature type="chain" id="PRO_5043518694" description="non-specific serine/threonine protein kinase" evidence="20">
    <location>
        <begin position="27"/>
        <end position="902"/>
    </location>
</feature>
<dbReference type="InterPro" id="IPR001245">
    <property type="entry name" value="Ser-Thr/Tyr_kinase_cat_dom"/>
</dbReference>
<dbReference type="SMART" id="SM00220">
    <property type="entry name" value="S_TKc"/>
    <property type="match status" value="1"/>
</dbReference>
<keyword evidence="9 22" id="KW-0418">Kinase</keyword>
<dbReference type="Pfam" id="PF07714">
    <property type="entry name" value="PK_Tyr_Ser-Thr"/>
    <property type="match status" value="1"/>
</dbReference>
<feature type="region of interest" description="Disordered" evidence="18">
    <location>
        <begin position="832"/>
        <end position="886"/>
    </location>
</feature>
<organism evidence="22 23">
    <name type="scientific">Rhynchospora pubera</name>
    <dbReference type="NCBI Taxonomy" id="906938"/>
    <lineage>
        <taxon>Eukaryota</taxon>
        <taxon>Viridiplantae</taxon>
        <taxon>Streptophyta</taxon>
        <taxon>Embryophyta</taxon>
        <taxon>Tracheophyta</taxon>
        <taxon>Spermatophyta</taxon>
        <taxon>Magnoliopsida</taxon>
        <taxon>Liliopsida</taxon>
        <taxon>Poales</taxon>
        <taxon>Cyperaceae</taxon>
        <taxon>Cyperoideae</taxon>
        <taxon>Rhynchosporeae</taxon>
        <taxon>Rhynchospora</taxon>
    </lineage>
</organism>
<dbReference type="GO" id="GO:0004674">
    <property type="term" value="F:protein serine/threonine kinase activity"/>
    <property type="evidence" value="ECO:0007669"/>
    <property type="project" value="UniProtKB-KW"/>
</dbReference>
<feature type="transmembrane region" description="Helical" evidence="19">
    <location>
        <begin position="442"/>
        <end position="466"/>
    </location>
</feature>
<keyword evidence="6 19" id="KW-0812">Transmembrane</keyword>
<feature type="binding site" evidence="17">
    <location>
        <position position="576"/>
    </location>
    <ligand>
        <name>ATP</name>
        <dbReference type="ChEBI" id="CHEBI:30616"/>
    </ligand>
</feature>
<evidence type="ECO:0000256" key="3">
    <source>
        <dbReference type="ARBA" id="ARBA00022475"/>
    </source>
</evidence>
<dbReference type="EC" id="2.7.11.1" evidence="2"/>
<evidence type="ECO:0000256" key="7">
    <source>
        <dbReference type="ARBA" id="ARBA00022729"/>
    </source>
</evidence>
<accession>A0AAV8EK21</accession>
<sequence length="902" mass="100309">MNCATSTEILIFLSLWSLHFTVPAFAANSTFTHILLSCGTSGTFLDTVNNRTWVGDIDSQYISDEASQNSRIQDQYSLVPTVPFSTARIFTTNYTYKFPLSAGRYFLRLYFYPAKYSNYLAADSFFTAAAGLYTLLSNFSALITVNALNYTYLIREFSINVDSITLNLNFAPSTEHPNAFAFINGIEIVSSPEDIFSKSTAYNGDGTERIFSYDQGMAFQTMYRLNVGGQSLSPSKDSGNLYRSWHDDSNYTFGASFSVTLANDDNVTIEYPANMPQYIAPVSVYETARSMGPNSQFNLKHNLTWILTVDAGFYYLLRFHFCEIQYPMTKSNQRVFFIDINNQTAQTQFDVIAYSGGIGKPVYRDYVVLTVGSGQMDMWVALHPDLSTKTEYYDAILNGLEVFKMSMVENNLAGLNPVPIAQNTFDPNRANGKKSNKINAKIIGLAVGVPCAILLFCLLVFIFLSVTCKRQKKKEKESEDGKITDGTTVWTPLSLYGISNSQSDNSTKTNTTGTGIGMRMGSYNSPLPANLCRHFTFTEILTATKGFDESLVLGVGGFGKVYQGEIDNGLTKVAIKRANPLSEQGFREFQTEIEMLSKLRHRHLVSLIGYCEENNEMILVYDYMAHGTLRKHLYKSHSAPLTWNQRLEICIGAARGLHYLHTGAKHTVIHRDVKTTNILLDEKWVAKVSDFGLSKTGPTLDQTHVSTVVKGSIGYLDPEYFKRHQLTDKSDVYSFGVVLFEVLCARPVIINNLPKEEVNLAEWALFCQRKGVLEEIIDPYLRGKIAPQCFKKFAETAVKCLAEQGVERPTMGDVLWNLEFALQLQESAEESGSLIAGTTSGEETPLVHHGRKEMSDEPSTDTTTTSITASTVSMGGRSIGSVDSDGLTSSAVFSQLMNPKGR</sequence>
<keyword evidence="8 17" id="KW-0547">Nucleotide-binding</keyword>
<evidence type="ECO:0000256" key="15">
    <source>
        <dbReference type="ARBA" id="ARBA00047899"/>
    </source>
</evidence>
<dbReference type="InterPro" id="IPR008271">
    <property type="entry name" value="Ser/Thr_kinase_AS"/>
</dbReference>
<comment type="catalytic activity">
    <reaction evidence="16">
        <text>L-seryl-[protein] + ATP = O-phospho-L-seryl-[protein] + ADP + H(+)</text>
        <dbReference type="Rhea" id="RHEA:17989"/>
        <dbReference type="Rhea" id="RHEA-COMP:9863"/>
        <dbReference type="Rhea" id="RHEA-COMP:11604"/>
        <dbReference type="ChEBI" id="CHEBI:15378"/>
        <dbReference type="ChEBI" id="CHEBI:29999"/>
        <dbReference type="ChEBI" id="CHEBI:30616"/>
        <dbReference type="ChEBI" id="CHEBI:83421"/>
        <dbReference type="ChEBI" id="CHEBI:456216"/>
        <dbReference type="EC" id="2.7.11.1"/>
    </reaction>
</comment>
<evidence type="ECO:0000256" key="9">
    <source>
        <dbReference type="ARBA" id="ARBA00022777"/>
    </source>
</evidence>
<dbReference type="InterPro" id="IPR045272">
    <property type="entry name" value="ANXUR1/2-like"/>
</dbReference>
<keyword evidence="7 20" id="KW-0732">Signal</keyword>
<dbReference type="FunFam" id="3.30.200.20:FF:000645">
    <property type="entry name" value="Receptor-like protein kinase FERONIA"/>
    <property type="match status" value="1"/>
</dbReference>
<dbReference type="GO" id="GO:0004714">
    <property type="term" value="F:transmembrane receptor protein tyrosine kinase activity"/>
    <property type="evidence" value="ECO:0007669"/>
    <property type="project" value="InterPro"/>
</dbReference>
<evidence type="ECO:0000256" key="16">
    <source>
        <dbReference type="ARBA" id="ARBA00048679"/>
    </source>
</evidence>
<evidence type="ECO:0000256" key="20">
    <source>
        <dbReference type="SAM" id="SignalP"/>
    </source>
</evidence>
<keyword evidence="4" id="KW-0723">Serine/threonine-protein kinase</keyword>
<dbReference type="PANTHER" id="PTHR34590:SF5">
    <property type="entry name" value="OS04G0586500 PROTEIN"/>
    <property type="match status" value="1"/>
</dbReference>
<evidence type="ECO:0000256" key="18">
    <source>
        <dbReference type="SAM" id="MobiDB-lite"/>
    </source>
</evidence>
<keyword evidence="10 17" id="KW-0067">ATP-binding</keyword>
<evidence type="ECO:0000256" key="13">
    <source>
        <dbReference type="ARBA" id="ARBA00023180"/>
    </source>
</evidence>
<comment type="subcellular location">
    <subcellularLocation>
        <location evidence="1">Cell membrane</location>
        <topology evidence="1">Single-pass type I membrane protein</topology>
    </subcellularLocation>
</comment>
<evidence type="ECO:0000256" key="4">
    <source>
        <dbReference type="ARBA" id="ARBA00022527"/>
    </source>
</evidence>
<dbReference type="FunFam" id="2.60.120.430:FF:000003">
    <property type="entry name" value="FERONIA receptor-like kinase"/>
    <property type="match status" value="1"/>
</dbReference>
<dbReference type="Gene3D" id="1.10.510.10">
    <property type="entry name" value="Transferase(Phosphotransferase) domain 1"/>
    <property type="match status" value="1"/>
</dbReference>
<dbReference type="PROSITE" id="PS00107">
    <property type="entry name" value="PROTEIN_KINASE_ATP"/>
    <property type="match status" value="1"/>
</dbReference>
<comment type="caution">
    <text evidence="22">The sequence shown here is derived from an EMBL/GenBank/DDBJ whole genome shotgun (WGS) entry which is preliminary data.</text>
</comment>
<dbReference type="PROSITE" id="PS50011">
    <property type="entry name" value="PROTEIN_KINASE_DOM"/>
    <property type="match status" value="1"/>
</dbReference>
<dbReference type="Pfam" id="PF12819">
    <property type="entry name" value="Malectin_like"/>
    <property type="match status" value="1"/>
</dbReference>
<evidence type="ECO:0000313" key="22">
    <source>
        <dbReference type="EMBL" id="KAJ4779157.1"/>
    </source>
</evidence>
<evidence type="ECO:0000256" key="8">
    <source>
        <dbReference type="ARBA" id="ARBA00022741"/>
    </source>
</evidence>
<keyword evidence="3" id="KW-1003">Cell membrane</keyword>
<dbReference type="SUPFAM" id="SSF56112">
    <property type="entry name" value="Protein kinase-like (PK-like)"/>
    <property type="match status" value="1"/>
</dbReference>
<dbReference type="InterPro" id="IPR000719">
    <property type="entry name" value="Prot_kinase_dom"/>
</dbReference>
<dbReference type="FunFam" id="2.60.120.430:FF:000007">
    <property type="entry name" value="FERONIA receptor-like kinase"/>
    <property type="match status" value="1"/>
</dbReference>
<evidence type="ECO:0000256" key="12">
    <source>
        <dbReference type="ARBA" id="ARBA00023136"/>
    </source>
</evidence>
<keyword evidence="12 19" id="KW-0472">Membrane</keyword>
<dbReference type="InterPro" id="IPR024788">
    <property type="entry name" value="Malectin-like_Carb-bd_dom"/>
</dbReference>
<evidence type="ECO:0000256" key="17">
    <source>
        <dbReference type="PROSITE-ProRule" id="PRU10141"/>
    </source>
</evidence>
<dbReference type="EMBL" id="JAMFTS010000003">
    <property type="protein sequence ID" value="KAJ4779157.1"/>
    <property type="molecule type" value="Genomic_DNA"/>
</dbReference>
<dbReference type="FunFam" id="1.10.510.10:FF:000058">
    <property type="entry name" value="Receptor-like protein kinase FERONIA"/>
    <property type="match status" value="1"/>
</dbReference>